<organism evidence="9 10">
    <name type="scientific">Nezara viridula</name>
    <name type="common">Southern green stink bug</name>
    <name type="synonym">Cimex viridulus</name>
    <dbReference type="NCBI Taxonomy" id="85310"/>
    <lineage>
        <taxon>Eukaryota</taxon>
        <taxon>Metazoa</taxon>
        <taxon>Ecdysozoa</taxon>
        <taxon>Arthropoda</taxon>
        <taxon>Hexapoda</taxon>
        <taxon>Insecta</taxon>
        <taxon>Pterygota</taxon>
        <taxon>Neoptera</taxon>
        <taxon>Paraneoptera</taxon>
        <taxon>Hemiptera</taxon>
        <taxon>Heteroptera</taxon>
        <taxon>Panheteroptera</taxon>
        <taxon>Pentatomomorpha</taxon>
        <taxon>Pentatomoidea</taxon>
        <taxon>Pentatomidae</taxon>
        <taxon>Pentatominae</taxon>
        <taxon>Nezara</taxon>
    </lineage>
</organism>
<dbReference type="SUPFAM" id="SSF57424">
    <property type="entry name" value="LDL receptor-like module"/>
    <property type="match status" value="8"/>
</dbReference>
<feature type="region of interest" description="Disordered" evidence="6">
    <location>
        <begin position="199"/>
        <end position="225"/>
    </location>
</feature>
<dbReference type="Pfam" id="PF00089">
    <property type="entry name" value="Trypsin"/>
    <property type="match status" value="1"/>
</dbReference>
<feature type="region of interest" description="Disordered" evidence="6">
    <location>
        <begin position="807"/>
        <end position="829"/>
    </location>
</feature>
<keyword evidence="10" id="KW-1185">Reference proteome</keyword>
<gene>
    <name evidence="9" type="ORF">NEZAVI_LOCUS8602</name>
</gene>
<dbReference type="Proteomes" id="UP001152798">
    <property type="component" value="Chromosome 4"/>
</dbReference>
<evidence type="ECO:0000313" key="9">
    <source>
        <dbReference type="EMBL" id="CAH1399077.1"/>
    </source>
</evidence>
<keyword evidence="7" id="KW-0472">Membrane</keyword>
<keyword evidence="1" id="KW-0645">Protease</keyword>
<dbReference type="OrthoDB" id="10016557at2759"/>
<dbReference type="InterPro" id="IPR002172">
    <property type="entry name" value="LDrepeatLR_classA_rpt"/>
</dbReference>
<evidence type="ECO:0000256" key="1">
    <source>
        <dbReference type="ARBA" id="ARBA00022670"/>
    </source>
</evidence>
<keyword evidence="2" id="KW-0378">Hydrolase</keyword>
<dbReference type="SMART" id="SM00020">
    <property type="entry name" value="Tryp_SPc"/>
    <property type="match status" value="1"/>
</dbReference>
<dbReference type="FunFam" id="2.40.10.10:FF:000006">
    <property type="entry name" value="Serine proteinase stubble"/>
    <property type="match status" value="1"/>
</dbReference>
<dbReference type="CDD" id="cd00190">
    <property type="entry name" value="Tryp_SPc"/>
    <property type="match status" value="1"/>
</dbReference>
<dbReference type="GO" id="GO:0004252">
    <property type="term" value="F:serine-type endopeptidase activity"/>
    <property type="evidence" value="ECO:0007669"/>
    <property type="project" value="InterPro"/>
</dbReference>
<dbReference type="Gene3D" id="4.10.400.10">
    <property type="entry name" value="Low-density Lipoprotein Receptor"/>
    <property type="match status" value="7"/>
</dbReference>
<dbReference type="InterPro" id="IPR036055">
    <property type="entry name" value="LDL_receptor-like_sf"/>
</dbReference>
<keyword evidence="7" id="KW-0812">Transmembrane</keyword>
<feature type="domain" description="Peptidase S1" evidence="8">
    <location>
        <begin position="968"/>
        <end position="1192"/>
    </location>
</feature>
<sequence>MDDRTKKNARITRDSNQLEPNDATSTVIQVLMLVASGVLTLAGFLLIYHYAIEEFEMETIQIPTVGNHFNDNETINYNLNSMKKRTKREATSLQYKEELNKSILKLMEDPKCKSGCDKVRKKLLRIGKDFGMSIAQLTNLKKEIESVALSCRSDDDKNKEFKGMPMAFVSQQGDIIMPNIQKPQQTYLSDQDLAGTNYFPQSNHMESIPPTGPDSSATGSGPGEVVQTSQQMTVSLPQQVHPVCRLVPGQGGNAGYICMPAQNRGSPSAVLPENYYFKINPDARAPEVHVPTAISTQNPYAFPTLSGSPVISPVSAPGSNQLVPVFNPLTGRVSFLNFGQGSVNSRPNYSIVNQNDFASHMQQPLVPQYTVLNQQYLAPQPQFRPQSQLTAQLANPQFSPILLPVPYQPQLPIQHQPVQAVSTSSLIMPSIYQPQTSPQFYIPQPSVTQTQLGPTGMSSPMMQCSYVVVPNSPVQTYQFPTVTGVKETLRRYEEPKVIQVKHPDDKNKTAVKSLLYDGNCIPGMIACENEQKCIKEESWCDSNIDCVDVSDESKCTCKDRIHEEKMCDGYFDCPQGEDELECFGCSRDKFSCNDVGSEEEAVSCLPLEHRCDGIKDCPNGRDETDCLIITEEEQAHMVPTVSYSNGFLYRNWKGTWYHVCSALNWQYQACSAEFGSLQRSPQESYITLNEHPPLLVNEKESDIELVHLCPGAEGAALWVECPMPECGMKTVSFHLNRNKRSYSFSHRQYWEDPHPGEEEPQFRSANEAHDFIKDFFNSISIFDKKKYYKRFWGPLVQPYLGVKDINDKGKEKKDASETDPAQDSWRYQHPNIFDGFPYYSKNGRSEQMASSSIGSYQLPPAYYGSLHNFETQGLSPQYAEEPYNDINDIEHSPVDMSNPYYLNNYFSQLFYPHNDENNYPYDNYGEIMEYQDIDYQNQPSDYYPNHHLPPFGFEYEEDNRTKREQEARVVGGRQSEPGSWPWLVVIYKDGNFHCGGTILKPQVILTAAHCMENFQNHYYEVHAGILRRMSYSPQLQIRKVTEVIIHEDYDKTKLSSDIALIGLSSKLKFNRWVLPACLPPPDPILPPAGIMCTAIGWGAIYEHGPDPDHLKEVSVPIWPECKYAEDRLGNEICAGYYEGGEDTCQGDSGGPLLCRLANNKWYIAGIVSHGDGCARKEEPGVYTRVSIFHDWILQNLEWRKSAIRSSGKICPGLVCSTGVCLPAKYHCDKHIDCLNIEDEENCDDFLSAANLAINTNESVTYTNSSRSEEASDSVNHNHVILNNVSNDSDLPTENTSNSEDDFFETTTESPYDTTENAELHSQQIQPLDFTDLYFCKQLNQRILASRVCDNVVDCEDGSDEKYCSCYDKLINLSPNLICDGKIDCHDSTDEKDCPVKCSEKEFYCHKTDICLSLDKRCDRNKDCYQGEDENGCYALIENELILDITGRPSLFTNGTAVELHKGSWKSVCNESNPANRGLTICRSLGFRTARSETVEVNENPTNKDGIMCQGLMISCSSPENLLWTAPLFVDGTPVALAAMISLNWLLAPHSSLIFNDSKVHLSSWLGKSNVSLNILGPYDQYIRIDGIIVIDELDAVLLHLENSAKISHVTVPLPLPDWPASFDGTEKCEAVGMNYKGSITTVMLEPLPCDSKKRCYIWDRDDDFCKTPGIVVCHSGYGSYISSVISQNICLQKVIILPDIIGKKHLITKHLDEELAHNNLLYEDICETVRCENGKCLEWSKISDGVSDCFDSRDEADEAWRKKEIYCQYTDDPYCTCKPGFIRCHSGECIRAEKFCDGSDDCQDVSDEKDCSCEGYLSLARPFMLCDGNQNCKDKGDENWVLCGNKQDNDCMTERKFKCPNSDVCIPKDFLCDGDPDCPDNKDEEMCIALRSPVDSPKEGMIFSLLFGQLVPQCLEPDDSIGQIICSMRGFDLEQSNYSKIPKINVVVDVFSLVNLNSNISISLRTNRPFASISQSDNETCKALYIHCH</sequence>
<evidence type="ECO:0000256" key="6">
    <source>
        <dbReference type="SAM" id="MobiDB-lite"/>
    </source>
</evidence>
<evidence type="ECO:0000256" key="2">
    <source>
        <dbReference type="ARBA" id="ARBA00022801"/>
    </source>
</evidence>
<dbReference type="InterPro" id="IPR033116">
    <property type="entry name" value="TRYPSIN_SER"/>
</dbReference>
<dbReference type="PROSITE" id="PS00135">
    <property type="entry name" value="TRYPSIN_SER"/>
    <property type="match status" value="1"/>
</dbReference>
<dbReference type="Gene3D" id="2.40.10.10">
    <property type="entry name" value="Trypsin-like serine proteases"/>
    <property type="match status" value="1"/>
</dbReference>
<feature type="compositionally biased region" description="Polar residues" evidence="6">
    <location>
        <begin position="1283"/>
        <end position="1297"/>
    </location>
</feature>
<keyword evidence="4" id="KW-1015">Disulfide bond</keyword>
<dbReference type="InterPro" id="IPR009003">
    <property type="entry name" value="Peptidase_S1_PA"/>
</dbReference>
<dbReference type="SUPFAM" id="SSF56487">
    <property type="entry name" value="SRCR-like"/>
    <property type="match status" value="1"/>
</dbReference>
<dbReference type="PROSITE" id="PS01209">
    <property type="entry name" value="LDLRA_1"/>
    <property type="match status" value="2"/>
</dbReference>
<keyword evidence="7" id="KW-1133">Transmembrane helix</keyword>
<dbReference type="InterPro" id="IPR018114">
    <property type="entry name" value="TRYPSIN_HIS"/>
</dbReference>
<dbReference type="Pfam" id="PF00057">
    <property type="entry name" value="Ldl_recept_a"/>
    <property type="match status" value="3"/>
</dbReference>
<reference evidence="9" key="1">
    <citation type="submission" date="2022-01" db="EMBL/GenBank/DDBJ databases">
        <authorList>
            <person name="King R."/>
        </authorList>
    </citation>
    <scope>NUCLEOTIDE SEQUENCE</scope>
</reference>
<feature type="transmembrane region" description="Helical" evidence="7">
    <location>
        <begin position="30"/>
        <end position="51"/>
    </location>
</feature>
<dbReference type="Pfam" id="PF09342">
    <property type="entry name" value="DUF1986"/>
    <property type="match status" value="1"/>
</dbReference>
<proteinExistence type="predicted"/>
<dbReference type="GO" id="GO:0006508">
    <property type="term" value="P:proteolysis"/>
    <property type="evidence" value="ECO:0007669"/>
    <property type="project" value="UniProtKB-KW"/>
</dbReference>
<evidence type="ECO:0000256" key="4">
    <source>
        <dbReference type="ARBA" id="ARBA00023157"/>
    </source>
</evidence>
<evidence type="ECO:0000256" key="3">
    <source>
        <dbReference type="ARBA" id="ARBA00022825"/>
    </source>
</evidence>
<dbReference type="PANTHER" id="PTHR24252:SF7">
    <property type="entry name" value="HYALIN"/>
    <property type="match status" value="1"/>
</dbReference>
<protein>
    <recommendedName>
        <fullName evidence="8">Peptidase S1 domain-containing protein</fullName>
    </recommendedName>
</protein>
<dbReference type="SUPFAM" id="SSF50494">
    <property type="entry name" value="Trypsin-like serine proteases"/>
    <property type="match status" value="2"/>
</dbReference>
<evidence type="ECO:0000313" key="10">
    <source>
        <dbReference type="Proteomes" id="UP001152798"/>
    </source>
</evidence>
<dbReference type="SMART" id="SM00192">
    <property type="entry name" value="LDLa"/>
    <property type="match status" value="10"/>
</dbReference>
<dbReference type="EMBL" id="OV725080">
    <property type="protein sequence ID" value="CAH1399077.1"/>
    <property type="molecule type" value="Genomic_DNA"/>
</dbReference>
<dbReference type="PRINTS" id="PR00261">
    <property type="entry name" value="LDLRECEPTOR"/>
</dbReference>
<name>A0A9P0HC28_NEZVI</name>
<keyword evidence="5" id="KW-0325">Glycoprotein</keyword>
<dbReference type="PANTHER" id="PTHR24252">
    <property type="entry name" value="ACROSIN-RELATED"/>
    <property type="match status" value="1"/>
</dbReference>
<dbReference type="InterPro" id="IPR001254">
    <property type="entry name" value="Trypsin_dom"/>
</dbReference>
<feature type="compositionally biased region" description="Basic and acidic residues" evidence="6">
    <location>
        <begin position="807"/>
        <end position="816"/>
    </location>
</feature>
<dbReference type="InterPro" id="IPR023415">
    <property type="entry name" value="LDLR_class-A_CS"/>
</dbReference>
<evidence type="ECO:0000259" key="8">
    <source>
        <dbReference type="SMART" id="SM00020"/>
    </source>
</evidence>
<dbReference type="InterPro" id="IPR015420">
    <property type="entry name" value="Peptidase_S1A_nudel"/>
</dbReference>
<feature type="region of interest" description="Disordered" evidence="6">
    <location>
        <begin position="1283"/>
        <end position="1307"/>
    </location>
</feature>
<dbReference type="CDD" id="cd00112">
    <property type="entry name" value="LDLa"/>
    <property type="match status" value="8"/>
</dbReference>
<dbReference type="PROSITE" id="PS00134">
    <property type="entry name" value="TRYPSIN_HIS"/>
    <property type="match status" value="1"/>
</dbReference>
<dbReference type="InterPro" id="IPR036772">
    <property type="entry name" value="SRCR-like_dom_sf"/>
</dbReference>
<keyword evidence="3" id="KW-0720">Serine protease</keyword>
<evidence type="ECO:0000256" key="7">
    <source>
        <dbReference type="SAM" id="Phobius"/>
    </source>
</evidence>
<accession>A0A9P0HC28</accession>
<dbReference type="GO" id="GO:0016020">
    <property type="term" value="C:membrane"/>
    <property type="evidence" value="ECO:0007669"/>
    <property type="project" value="InterPro"/>
</dbReference>
<dbReference type="InterPro" id="IPR043504">
    <property type="entry name" value="Peptidase_S1_PA_chymotrypsin"/>
</dbReference>
<evidence type="ECO:0000256" key="5">
    <source>
        <dbReference type="ARBA" id="ARBA00023180"/>
    </source>
</evidence>